<reference evidence="2" key="1">
    <citation type="submission" date="2016-10" db="EMBL/GenBank/DDBJ databases">
        <authorList>
            <person name="Varghese N."/>
            <person name="Submissions S."/>
        </authorList>
    </citation>
    <scope>NUCLEOTIDE SEQUENCE [LARGE SCALE GENOMIC DNA]</scope>
    <source>
        <strain evidence="2">DSM 1551</strain>
    </source>
</reference>
<dbReference type="EMBL" id="FOIN01000043">
    <property type="protein sequence ID" value="SET79105.1"/>
    <property type="molecule type" value="Genomic_DNA"/>
</dbReference>
<organism evidence="1 2">
    <name type="scientific">Thomasclavelia cocleata</name>
    <dbReference type="NCBI Taxonomy" id="69824"/>
    <lineage>
        <taxon>Bacteria</taxon>
        <taxon>Bacillati</taxon>
        <taxon>Bacillota</taxon>
        <taxon>Erysipelotrichia</taxon>
        <taxon>Erysipelotrichales</taxon>
        <taxon>Coprobacillaceae</taxon>
        <taxon>Thomasclavelia</taxon>
    </lineage>
</organism>
<feature type="non-terminal residue" evidence="1">
    <location>
        <position position="1"/>
    </location>
</feature>
<gene>
    <name evidence="1" type="ORF">SAMN04489758_1431</name>
</gene>
<dbReference type="Proteomes" id="UP000198558">
    <property type="component" value="Unassembled WGS sequence"/>
</dbReference>
<dbReference type="GeneID" id="78289767"/>
<keyword evidence="2" id="KW-1185">Reference proteome</keyword>
<evidence type="ECO:0000313" key="1">
    <source>
        <dbReference type="EMBL" id="SET79105.1"/>
    </source>
</evidence>
<name>A0A1I0H8G2_9FIRM</name>
<sequence>RYFIKMKHIEKILKEKEVKELSDLERLCYLFIKNEYTGIIKEKEEDIIGMVIKMYDKFRNNEPMWSIANQLALARIRTESFKDEYHNKGLEEGIEIGIKQGLEKGIEQGEKQGIEIGKKEVFIEIVERRYHQECREWIEGLSEKQLKLINKYIFEEDEFEAFKQRIDNSN</sequence>
<proteinExistence type="predicted"/>
<protein>
    <submittedName>
        <fullName evidence="1">Uncharacterized protein</fullName>
    </submittedName>
</protein>
<evidence type="ECO:0000313" key="2">
    <source>
        <dbReference type="Proteomes" id="UP000198558"/>
    </source>
</evidence>
<accession>A0A1I0H8G2</accession>
<dbReference type="RefSeq" id="WP_092356173.1">
    <property type="nucleotide sequence ID" value="NZ_FOIN01000043.1"/>
</dbReference>
<dbReference type="AlphaFoldDB" id="A0A1I0H8G2"/>